<keyword evidence="2" id="KW-0813">Transport</keyword>
<dbReference type="Proteomes" id="UP000256388">
    <property type="component" value="Unassembled WGS sequence"/>
</dbReference>
<comment type="similarity">
    <text evidence="1">Belongs to the V-ATPase F subunit family.</text>
</comment>
<reference evidence="4 5" key="1">
    <citation type="submission" date="2018-08" db="EMBL/GenBank/DDBJ databases">
        <title>Genomic Encyclopedia of Type Strains, Phase IV (KMG-IV): sequencing the most valuable type-strain genomes for metagenomic binning, comparative biology and taxonomic classification.</title>
        <authorList>
            <person name="Goeker M."/>
        </authorList>
    </citation>
    <scope>NUCLEOTIDE SEQUENCE [LARGE SCALE GENOMIC DNA]</scope>
    <source>
        <strain evidence="4 5">DSM 23923</strain>
    </source>
</reference>
<sequence>MNKMIVLTKSDQVDGFRLAGVDAIGVDDIDTVESMINSWLAKKEGILLALDDDLFSMLTPELRKRIYASDEMLLVTIPDKVLLDSDRTRKQHIYEMIRHATGVQIRFKGESNG</sequence>
<accession>A0A347ZND8</accession>
<keyword evidence="3" id="KW-0406">Ion transport</keyword>
<dbReference type="Pfam" id="PF01990">
    <property type="entry name" value="ATP-synt_F"/>
    <property type="match status" value="1"/>
</dbReference>
<name>A0A347ZND8_9CHLR</name>
<dbReference type="GO" id="GO:0046961">
    <property type="term" value="F:proton-transporting ATPase activity, rotational mechanism"/>
    <property type="evidence" value="ECO:0007669"/>
    <property type="project" value="InterPro"/>
</dbReference>
<evidence type="ECO:0000313" key="4">
    <source>
        <dbReference type="EMBL" id="REG08421.1"/>
    </source>
</evidence>
<dbReference type="EMBL" id="QUMS01000002">
    <property type="protein sequence ID" value="REG08421.1"/>
    <property type="molecule type" value="Genomic_DNA"/>
</dbReference>
<evidence type="ECO:0000256" key="3">
    <source>
        <dbReference type="ARBA" id="ARBA00023065"/>
    </source>
</evidence>
<dbReference type="InterPro" id="IPR036906">
    <property type="entry name" value="ATPase_V1_fsu_sf"/>
</dbReference>
<dbReference type="InterPro" id="IPR008218">
    <property type="entry name" value="ATPase_V1-cplx_f_g_su"/>
</dbReference>
<evidence type="ECO:0000256" key="2">
    <source>
        <dbReference type="ARBA" id="ARBA00022448"/>
    </source>
</evidence>
<dbReference type="SUPFAM" id="SSF159468">
    <property type="entry name" value="AtpF-like"/>
    <property type="match status" value="1"/>
</dbReference>
<dbReference type="RefSeq" id="WP_116225077.1">
    <property type="nucleotide sequence ID" value="NZ_AP018437.1"/>
</dbReference>
<dbReference type="Gene3D" id="3.40.50.10580">
    <property type="entry name" value="ATPase, V1 complex, subunit F"/>
    <property type="match status" value="1"/>
</dbReference>
<organism evidence="4 5">
    <name type="scientific">Pelolinea submarina</name>
    <dbReference type="NCBI Taxonomy" id="913107"/>
    <lineage>
        <taxon>Bacteria</taxon>
        <taxon>Bacillati</taxon>
        <taxon>Chloroflexota</taxon>
        <taxon>Anaerolineae</taxon>
        <taxon>Anaerolineales</taxon>
        <taxon>Anaerolineaceae</taxon>
        <taxon>Pelolinea</taxon>
    </lineage>
</organism>
<evidence type="ECO:0000313" key="5">
    <source>
        <dbReference type="Proteomes" id="UP000256388"/>
    </source>
</evidence>
<protein>
    <submittedName>
        <fullName evidence="4">Vacuolar-type H+-ATPase subunit F/Vma7</fullName>
    </submittedName>
</protein>
<keyword evidence="5" id="KW-1185">Reference proteome</keyword>
<evidence type="ECO:0000256" key="1">
    <source>
        <dbReference type="ARBA" id="ARBA00010148"/>
    </source>
</evidence>
<proteinExistence type="inferred from homology"/>
<dbReference type="AlphaFoldDB" id="A0A347ZND8"/>
<gene>
    <name evidence="4" type="ORF">DFR64_1788</name>
</gene>
<comment type="caution">
    <text evidence="4">The sequence shown here is derived from an EMBL/GenBank/DDBJ whole genome shotgun (WGS) entry which is preliminary data.</text>
</comment>